<feature type="domain" description="CMP/dCMP-type deaminase" evidence="18">
    <location>
        <begin position="613"/>
        <end position="760"/>
    </location>
</feature>
<dbReference type="InterPro" id="IPR051106">
    <property type="entry name" value="RNA-bind/splicing_reg"/>
</dbReference>
<keyword evidence="7 16" id="KW-1133">Transmembrane helix</keyword>
<evidence type="ECO:0000256" key="1">
    <source>
        <dbReference type="ARBA" id="ARBA00004123"/>
    </source>
</evidence>
<evidence type="ECO:0000256" key="5">
    <source>
        <dbReference type="ARBA" id="ARBA00022692"/>
    </source>
</evidence>
<feature type="transmembrane region" description="Helical" evidence="16">
    <location>
        <begin position="223"/>
        <end position="248"/>
    </location>
</feature>
<dbReference type="InterPro" id="IPR000504">
    <property type="entry name" value="RRM_dom"/>
</dbReference>
<evidence type="ECO:0000256" key="14">
    <source>
        <dbReference type="ARBA" id="ARBA00032663"/>
    </source>
</evidence>
<dbReference type="InterPro" id="IPR016193">
    <property type="entry name" value="Cytidine_deaminase-like"/>
</dbReference>
<dbReference type="GO" id="GO:0031966">
    <property type="term" value="C:mitochondrial membrane"/>
    <property type="evidence" value="ECO:0007669"/>
    <property type="project" value="UniProtKB-SubCell"/>
</dbReference>
<keyword evidence="10" id="KW-0508">mRNA splicing</keyword>
<dbReference type="PROSITE" id="PS50102">
    <property type="entry name" value="RRM"/>
    <property type="match status" value="1"/>
</dbReference>
<dbReference type="PROSITE" id="PS51747">
    <property type="entry name" value="CYT_DCMP_DEAMINASES_2"/>
    <property type="match status" value="1"/>
</dbReference>
<dbReference type="PANTHER" id="PTHR48028:SF4">
    <property type="entry name" value="SC35-LIKE SPLICING FACTOR"/>
    <property type="match status" value="1"/>
</dbReference>
<dbReference type="GO" id="GO:0003824">
    <property type="term" value="F:catalytic activity"/>
    <property type="evidence" value="ECO:0007669"/>
    <property type="project" value="InterPro"/>
</dbReference>
<accession>A0A915EYN5</accession>
<dbReference type="Pfam" id="PF07114">
    <property type="entry name" value="TMEM126"/>
    <property type="match status" value="1"/>
</dbReference>
<sequence>MSYGRSPPRIDGMVSLKVDNLAYRTTVEDLRRIFSRYGEVGDVYIPRNPYSMDSRGFAFVRYYSDRDAEDAIRGMDGRKIDGREIRVQRAMYGRPNSRRRGRYVFIYHIFSLFFLSHQNIEHRKVVSSWHPQTSVWALAHGATMSALCVAGSSYMVLIRMRQFFNLYSQQYLLGTLLPVVALPSVGYIILQDVFVDRKLISGFSLPETRKSLCSTCLEIRGSFIQMVAGVVAPVLFSVSSCASASISYRTFPVPELTKYRKVFGLVCKACGSFSSTLILLTLANAVVGGFITEKMVEQHALFYHFNCEGERSCFSFQMLRIEPVDCNDCLQVINHILSEYLGLIHYQIDKDKNLILTQEDTELEKITEAVDQLKASGIDASLISSDNLIQEGDRLPIKRTNRFSVSSESSDEFVRSVERLTAVLEPSNWCQRGHNVPGWCISVAPLSSMSPCISVLAQIKPLPKVLGHVKRAFVGHLDQARVGKVLLGLAGKACSVKHEVRIDTCCSRFIIIFSCEKLCSFTEVDAVKLVSKLCEMTGISRGVLGTCRVPLCPPHSFRQQKTLSSLIKDDDESRSWPFNFHPNQTLESLLSVEGWGNGRGECTKPYFSFEEIKWHNRWLQRAVDLAKSRSGVVKNASCDLEHPDCVCTCIVTHPHLAKRSDPNEFQPLAEAVSTDGESHIDHAIMLAASQVGRLNRELHYPTDEDGNVEVGRSGRYLLTDCDVYLSTEPCLMCAMALLHSRVKRVFIARRLPSIGGMCSRWKLPLVKGVNHHFLVFAP</sequence>
<dbReference type="Pfam" id="PF00076">
    <property type="entry name" value="RRM_1"/>
    <property type="match status" value="1"/>
</dbReference>
<proteinExistence type="predicted"/>
<comment type="subcellular location">
    <subcellularLocation>
        <location evidence="2">Mitochondrion membrane</location>
        <topology evidence="2">Multi-pass membrane protein</topology>
    </subcellularLocation>
    <subcellularLocation>
        <location evidence="1">Nucleus</location>
    </subcellularLocation>
</comment>
<feature type="transmembrane region" description="Helical" evidence="16">
    <location>
        <begin position="269"/>
        <end position="291"/>
    </location>
</feature>
<dbReference type="InterPro" id="IPR002125">
    <property type="entry name" value="CMP_dCMP_dom"/>
</dbReference>
<keyword evidence="9 16" id="KW-0472">Membrane</keyword>
<dbReference type="GO" id="GO:0005634">
    <property type="term" value="C:nucleus"/>
    <property type="evidence" value="ECO:0007669"/>
    <property type="project" value="UniProtKB-SubCell"/>
</dbReference>
<dbReference type="Pfam" id="PF00383">
    <property type="entry name" value="dCMP_cyt_deam_1"/>
    <property type="match status" value="1"/>
</dbReference>
<keyword evidence="19" id="KW-1185">Reference proteome</keyword>
<evidence type="ECO:0000256" key="8">
    <source>
        <dbReference type="ARBA" id="ARBA00023128"/>
    </source>
</evidence>
<evidence type="ECO:0000256" key="11">
    <source>
        <dbReference type="ARBA" id="ARBA00023242"/>
    </source>
</evidence>
<dbReference type="InterPro" id="IPR035979">
    <property type="entry name" value="RBD_domain_sf"/>
</dbReference>
<dbReference type="SMART" id="SM00360">
    <property type="entry name" value="RRM"/>
    <property type="match status" value="1"/>
</dbReference>
<keyword evidence="6 15" id="KW-0694">RNA-binding</keyword>
<keyword evidence="5 16" id="KW-0812">Transmembrane</keyword>
<evidence type="ECO:0000313" key="20">
    <source>
        <dbReference type="WBParaSite" id="maker-E.canG7_contigs_4826-snap-gene-0.43-mRNA-1"/>
    </source>
</evidence>
<organism evidence="19 20">
    <name type="scientific">Echinococcus canadensis</name>
    <dbReference type="NCBI Taxonomy" id="519352"/>
    <lineage>
        <taxon>Eukaryota</taxon>
        <taxon>Metazoa</taxon>
        <taxon>Spiralia</taxon>
        <taxon>Lophotrochozoa</taxon>
        <taxon>Platyhelminthes</taxon>
        <taxon>Cestoda</taxon>
        <taxon>Eucestoda</taxon>
        <taxon>Cyclophyllidea</taxon>
        <taxon>Taeniidae</taxon>
        <taxon>Echinococcus</taxon>
        <taxon>Echinococcus canadensis group</taxon>
    </lineage>
</organism>
<evidence type="ECO:0000256" key="3">
    <source>
        <dbReference type="ARBA" id="ARBA00015058"/>
    </source>
</evidence>
<dbReference type="InterPro" id="IPR009801">
    <property type="entry name" value="TMEM126"/>
</dbReference>
<dbReference type="Proteomes" id="UP000887562">
    <property type="component" value="Unplaced"/>
</dbReference>
<evidence type="ECO:0000256" key="15">
    <source>
        <dbReference type="PROSITE-ProRule" id="PRU00176"/>
    </source>
</evidence>
<protein>
    <recommendedName>
        <fullName evidence="3">Serine/arginine-rich splicing factor 2</fullName>
    </recommendedName>
    <alternativeName>
        <fullName evidence="14">Splicing component, 35 kDa</fullName>
    </alternativeName>
    <alternativeName>
        <fullName evidence="13">Splicing factor SC35</fullName>
    </alternativeName>
    <alternativeName>
        <fullName evidence="12">Splicing factor, arginine/serine-rich 2</fullName>
    </alternativeName>
</protein>
<dbReference type="WBParaSite" id="maker-E.canG7_contigs_4826-snap-gene-0.43-mRNA-1">
    <property type="protein sequence ID" value="maker-E.canG7_contigs_4826-snap-gene-0.43-mRNA-1"/>
    <property type="gene ID" value="EcG7_04712"/>
</dbReference>
<dbReference type="CDD" id="cd12311">
    <property type="entry name" value="RRM_SRSF2_SRSF8"/>
    <property type="match status" value="1"/>
</dbReference>
<keyword evidence="11" id="KW-0539">Nucleus</keyword>
<feature type="transmembrane region" description="Helical" evidence="16">
    <location>
        <begin position="137"/>
        <end position="158"/>
    </location>
</feature>
<dbReference type="Gene3D" id="3.30.70.330">
    <property type="match status" value="1"/>
</dbReference>
<dbReference type="PANTHER" id="PTHR48028">
    <property type="entry name" value="GLYCINE-RICH RNA-BINDING PROTEIN RZ1A"/>
    <property type="match status" value="1"/>
</dbReference>
<dbReference type="GO" id="GO:0006397">
    <property type="term" value="P:mRNA processing"/>
    <property type="evidence" value="ECO:0007669"/>
    <property type="project" value="UniProtKB-KW"/>
</dbReference>
<dbReference type="GO" id="GO:0003723">
    <property type="term" value="F:RNA binding"/>
    <property type="evidence" value="ECO:0007669"/>
    <property type="project" value="UniProtKB-UniRule"/>
</dbReference>
<dbReference type="AlphaFoldDB" id="A0A915EYN5"/>
<evidence type="ECO:0000256" key="10">
    <source>
        <dbReference type="ARBA" id="ARBA00023187"/>
    </source>
</evidence>
<evidence type="ECO:0000256" key="2">
    <source>
        <dbReference type="ARBA" id="ARBA00004225"/>
    </source>
</evidence>
<keyword evidence="8" id="KW-0496">Mitochondrion</keyword>
<dbReference type="GO" id="GO:0008380">
    <property type="term" value="P:RNA splicing"/>
    <property type="evidence" value="ECO:0007669"/>
    <property type="project" value="UniProtKB-KW"/>
</dbReference>
<dbReference type="Gene3D" id="3.40.140.10">
    <property type="entry name" value="Cytidine Deaminase, domain 2"/>
    <property type="match status" value="1"/>
</dbReference>
<evidence type="ECO:0000256" key="12">
    <source>
        <dbReference type="ARBA" id="ARBA00029589"/>
    </source>
</evidence>
<reference evidence="20" key="1">
    <citation type="submission" date="2022-11" db="UniProtKB">
        <authorList>
            <consortium name="WormBaseParasite"/>
        </authorList>
    </citation>
    <scope>IDENTIFICATION</scope>
</reference>
<dbReference type="SUPFAM" id="SSF53927">
    <property type="entry name" value="Cytidine deaminase-like"/>
    <property type="match status" value="1"/>
</dbReference>
<feature type="transmembrane region" description="Helical" evidence="16">
    <location>
        <begin position="170"/>
        <end position="190"/>
    </location>
</feature>
<evidence type="ECO:0000256" key="7">
    <source>
        <dbReference type="ARBA" id="ARBA00022989"/>
    </source>
</evidence>
<evidence type="ECO:0000313" key="19">
    <source>
        <dbReference type="Proteomes" id="UP000887562"/>
    </source>
</evidence>
<feature type="domain" description="RRM" evidence="17">
    <location>
        <begin position="14"/>
        <end position="92"/>
    </location>
</feature>
<evidence type="ECO:0000259" key="17">
    <source>
        <dbReference type="PROSITE" id="PS50102"/>
    </source>
</evidence>
<evidence type="ECO:0000256" key="6">
    <source>
        <dbReference type="ARBA" id="ARBA00022884"/>
    </source>
</evidence>
<name>A0A915EYN5_9CEST</name>
<evidence type="ECO:0000256" key="13">
    <source>
        <dbReference type="ARBA" id="ARBA00029667"/>
    </source>
</evidence>
<dbReference type="SUPFAM" id="SSF54928">
    <property type="entry name" value="RNA-binding domain, RBD"/>
    <property type="match status" value="1"/>
</dbReference>
<dbReference type="InterPro" id="IPR012677">
    <property type="entry name" value="Nucleotide-bd_a/b_plait_sf"/>
</dbReference>
<evidence type="ECO:0000256" key="16">
    <source>
        <dbReference type="SAM" id="Phobius"/>
    </source>
</evidence>
<evidence type="ECO:0000256" key="4">
    <source>
        <dbReference type="ARBA" id="ARBA00022664"/>
    </source>
</evidence>
<evidence type="ECO:0000256" key="9">
    <source>
        <dbReference type="ARBA" id="ARBA00023136"/>
    </source>
</evidence>
<evidence type="ECO:0000259" key="18">
    <source>
        <dbReference type="PROSITE" id="PS51747"/>
    </source>
</evidence>
<feature type="transmembrane region" description="Helical" evidence="16">
    <location>
        <begin position="101"/>
        <end position="117"/>
    </location>
</feature>
<keyword evidence="4" id="KW-0507">mRNA processing</keyword>